<protein>
    <submittedName>
        <fullName evidence="3">Acyl-CoA dehydrogenase</fullName>
    </submittedName>
</protein>
<dbReference type="STRING" id="282676.B6F84_00760"/>
<dbReference type="PANTHER" id="PTHR43884:SF12">
    <property type="entry name" value="ISOVALERYL-COA DEHYDROGENASE, MITOCHONDRIAL-RELATED"/>
    <property type="match status" value="1"/>
</dbReference>
<accession>A0A1W6JWR5</accession>
<dbReference type="SUPFAM" id="SSF47203">
    <property type="entry name" value="Acyl-CoA dehydrogenase C-terminal domain-like"/>
    <property type="match status" value="1"/>
</dbReference>
<reference evidence="3 4" key="1">
    <citation type="submission" date="2017-03" db="EMBL/GenBank/DDBJ databases">
        <title>Sulfur activation and transportation mechanism of thermophilic Archaea Acidianus manzaensis YN-25.</title>
        <authorList>
            <person name="Ma Y."/>
            <person name="Yang Y."/>
            <person name="Xia J."/>
        </authorList>
    </citation>
    <scope>NUCLEOTIDE SEQUENCE [LARGE SCALE GENOMIC DNA]</scope>
    <source>
        <strain evidence="3 4">YN-25</strain>
    </source>
</reference>
<feature type="domain" description="Acyl-CoA dehydrogenase/oxidase C-terminal" evidence="2">
    <location>
        <begin position="138"/>
        <end position="198"/>
    </location>
</feature>
<dbReference type="GeneID" id="41589404"/>
<evidence type="ECO:0000313" key="3">
    <source>
        <dbReference type="EMBL" id="ARM74695.1"/>
    </source>
</evidence>
<keyword evidence="1" id="KW-0285">Flavoprotein</keyword>
<evidence type="ECO:0000256" key="1">
    <source>
        <dbReference type="ARBA" id="ARBA00022630"/>
    </source>
</evidence>
<dbReference type="Gene3D" id="1.20.140.10">
    <property type="entry name" value="Butyryl-CoA Dehydrogenase, subunit A, domain 3"/>
    <property type="match status" value="1"/>
</dbReference>
<dbReference type="InterPro" id="IPR009075">
    <property type="entry name" value="AcylCo_DH/oxidase_C"/>
</dbReference>
<dbReference type="RefSeq" id="WP_148690441.1">
    <property type="nucleotide sequence ID" value="NZ_CP020477.1"/>
</dbReference>
<dbReference type="InterPro" id="IPR036250">
    <property type="entry name" value="AcylCo_DH-like_C"/>
</dbReference>
<dbReference type="KEGG" id="aman:B6F84_00760"/>
<sequence>MLLDLESKDEDLQLVLSSFSEAIARFKGRDEISLFNELKNIGVFDFIKNTSTVNSLLIQEFIGESLLPSIVSTSALLGSDVPATLGVKYFPDADKAEIIVTPEGMISRDKVKLIEVESPDPSVKMFKLSDVSLSSSEYNFDNAKFFASAQIIGHGIACMKSAINYSNSRIAFGKPIGSYEAIKHKIVDDTIGLELVRSRYLTGERSNVFDHAFRKAFRAILDSIQIHGGMGFTADLDLHLHLKRILLLDKALS</sequence>
<dbReference type="AlphaFoldDB" id="A0A1W6JWR5"/>
<dbReference type="OrthoDB" id="275197at2157"/>
<evidence type="ECO:0000259" key="2">
    <source>
        <dbReference type="Pfam" id="PF00441"/>
    </source>
</evidence>
<gene>
    <name evidence="3" type="ORF">B6F84_00760</name>
</gene>
<organism evidence="3 4">
    <name type="scientific">Acidianus manzaensis</name>
    <dbReference type="NCBI Taxonomy" id="282676"/>
    <lineage>
        <taxon>Archaea</taxon>
        <taxon>Thermoproteota</taxon>
        <taxon>Thermoprotei</taxon>
        <taxon>Sulfolobales</taxon>
        <taxon>Sulfolobaceae</taxon>
        <taxon>Acidianus</taxon>
    </lineage>
</organism>
<dbReference type="GO" id="GO:0003995">
    <property type="term" value="F:acyl-CoA dehydrogenase activity"/>
    <property type="evidence" value="ECO:0007669"/>
    <property type="project" value="TreeGrafter"/>
</dbReference>
<dbReference type="Pfam" id="PF00441">
    <property type="entry name" value="Acyl-CoA_dh_1"/>
    <property type="match status" value="1"/>
</dbReference>
<dbReference type="PANTHER" id="PTHR43884">
    <property type="entry name" value="ACYL-COA DEHYDROGENASE"/>
    <property type="match status" value="1"/>
</dbReference>
<evidence type="ECO:0000313" key="4">
    <source>
        <dbReference type="Proteomes" id="UP000193404"/>
    </source>
</evidence>
<proteinExistence type="predicted"/>
<dbReference type="Proteomes" id="UP000193404">
    <property type="component" value="Chromosome"/>
</dbReference>
<keyword evidence="4" id="KW-1185">Reference proteome</keyword>
<dbReference type="EMBL" id="CP020477">
    <property type="protein sequence ID" value="ARM74695.1"/>
    <property type="molecule type" value="Genomic_DNA"/>
</dbReference>
<name>A0A1W6JWR5_9CREN</name>